<reference evidence="10 11" key="2">
    <citation type="submission" date="2018-03" db="EMBL/GenBank/DDBJ databases">
        <title>The ancient ancestry and fast evolution of plastids.</title>
        <authorList>
            <person name="Moore K.R."/>
            <person name="Magnabosco C."/>
            <person name="Momper L."/>
            <person name="Gold D.A."/>
            <person name="Bosak T."/>
            <person name="Fournier G.P."/>
        </authorList>
    </citation>
    <scope>NUCLEOTIDE SEQUENCE [LARGE SCALE GENOMIC DNA]</scope>
    <source>
        <strain evidence="10 11">ULC18</strain>
    </source>
</reference>
<dbReference type="SUPFAM" id="SSF111369">
    <property type="entry name" value="HlyD-like secretion proteins"/>
    <property type="match status" value="1"/>
</dbReference>
<dbReference type="InterPro" id="IPR058982">
    <property type="entry name" value="Beta-barrel_AprE"/>
</dbReference>
<comment type="caution">
    <text evidence="10">The sequence shown here is derived from an EMBL/GenBank/DDBJ whole genome shotgun (WGS) entry which is preliminary data.</text>
</comment>
<organism evidence="10 11">
    <name type="scientific">Stenomitos frigidus ULC18</name>
    <dbReference type="NCBI Taxonomy" id="2107698"/>
    <lineage>
        <taxon>Bacteria</taxon>
        <taxon>Bacillati</taxon>
        <taxon>Cyanobacteriota</taxon>
        <taxon>Cyanophyceae</taxon>
        <taxon>Leptolyngbyales</taxon>
        <taxon>Leptolyngbyaceae</taxon>
        <taxon>Stenomitos</taxon>
    </lineage>
</organism>
<dbReference type="EMBL" id="PVWK01000159">
    <property type="protein sequence ID" value="PSB23741.1"/>
    <property type="molecule type" value="Genomic_DNA"/>
</dbReference>
<feature type="coiled-coil region" evidence="6">
    <location>
        <begin position="252"/>
        <end position="279"/>
    </location>
</feature>
<accession>A0A2T1DTI6</accession>
<evidence type="ECO:0000256" key="6">
    <source>
        <dbReference type="SAM" id="Coils"/>
    </source>
</evidence>
<dbReference type="PANTHER" id="PTHR30386:SF26">
    <property type="entry name" value="TRANSPORT PROTEIN COMB"/>
    <property type="match status" value="1"/>
</dbReference>
<dbReference type="PANTHER" id="PTHR30386">
    <property type="entry name" value="MEMBRANE FUSION SUBUNIT OF EMRAB-TOLC MULTIDRUG EFFLUX PUMP"/>
    <property type="match status" value="1"/>
</dbReference>
<evidence type="ECO:0000256" key="1">
    <source>
        <dbReference type="ARBA" id="ARBA00004167"/>
    </source>
</evidence>
<dbReference type="Proteomes" id="UP000239576">
    <property type="component" value="Unassembled WGS sequence"/>
</dbReference>
<feature type="compositionally biased region" description="Polar residues" evidence="7">
    <location>
        <begin position="77"/>
        <end position="89"/>
    </location>
</feature>
<evidence type="ECO:0000259" key="8">
    <source>
        <dbReference type="Pfam" id="PF25973"/>
    </source>
</evidence>
<protein>
    <submittedName>
        <fullName evidence="10">Secretion protein HlyD</fullName>
    </submittedName>
</protein>
<proteinExistence type="inferred from homology"/>
<dbReference type="GO" id="GO:0016020">
    <property type="term" value="C:membrane"/>
    <property type="evidence" value="ECO:0007669"/>
    <property type="project" value="UniProtKB-SubCell"/>
</dbReference>
<evidence type="ECO:0000259" key="9">
    <source>
        <dbReference type="Pfam" id="PF26002"/>
    </source>
</evidence>
<dbReference type="InterPro" id="IPR050739">
    <property type="entry name" value="MFP"/>
</dbReference>
<reference evidence="11" key="1">
    <citation type="submission" date="2018-02" db="EMBL/GenBank/DDBJ databases">
        <authorList>
            <person name="Moore K."/>
            <person name="Momper L."/>
        </authorList>
    </citation>
    <scope>NUCLEOTIDE SEQUENCE [LARGE SCALE GENOMIC DNA]</scope>
    <source>
        <strain evidence="11">ULC18</strain>
    </source>
</reference>
<dbReference type="Gene3D" id="1.10.287.470">
    <property type="entry name" value="Helix hairpin bin"/>
    <property type="match status" value="1"/>
</dbReference>
<evidence type="ECO:0000256" key="2">
    <source>
        <dbReference type="ARBA" id="ARBA00009477"/>
    </source>
</evidence>
<evidence type="ECO:0000256" key="3">
    <source>
        <dbReference type="ARBA" id="ARBA00022692"/>
    </source>
</evidence>
<feature type="domain" description="AprE-like beta-barrel" evidence="9">
    <location>
        <begin position="419"/>
        <end position="507"/>
    </location>
</feature>
<keyword evidence="5" id="KW-0472">Membrane</keyword>
<dbReference type="Pfam" id="PF25973">
    <property type="entry name" value="BSH_CzcB"/>
    <property type="match status" value="1"/>
</dbReference>
<evidence type="ECO:0000313" key="10">
    <source>
        <dbReference type="EMBL" id="PSB23741.1"/>
    </source>
</evidence>
<name>A0A2T1DTI6_9CYAN</name>
<dbReference type="RefSeq" id="WP_106260874.1">
    <property type="nucleotide sequence ID" value="NZ_PVWK01000159.1"/>
</dbReference>
<feature type="domain" description="CzcB-like barrel-sandwich hybrid" evidence="8">
    <location>
        <begin position="168"/>
        <end position="412"/>
    </location>
</feature>
<dbReference type="Gene3D" id="2.40.50.100">
    <property type="match status" value="2"/>
</dbReference>
<evidence type="ECO:0000256" key="4">
    <source>
        <dbReference type="ARBA" id="ARBA00022989"/>
    </source>
</evidence>
<keyword evidence="4" id="KW-1133">Transmembrane helix</keyword>
<dbReference type="Pfam" id="PF26002">
    <property type="entry name" value="Beta-barrel_AprE"/>
    <property type="match status" value="1"/>
</dbReference>
<comment type="subcellular location">
    <subcellularLocation>
        <location evidence="1">Membrane</location>
        <topology evidence="1">Single-pass membrane protein</topology>
    </subcellularLocation>
</comment>
<dbReference type="PRINTS" id="PR01490">
    <property type="entry name" value="RTXTOXIND"/>
</dbReference>
<comment type="similarity">
    <text evidence="2">Belongs to the membrane fusion protein (MFP) (TC 8.A.1) family.</text>
</comment>
<keyword evidence="6" id="KW-0175">Coiled coil</keyword>
<evidence type="ECO:0000256" key="7">
    <source>
        <dbReference type="SAM" id="MobiDB-lite"/>
    </source>
</evidence>
<dbReference type="InterPro" id="IPR058647">
    <property type="entry name" value="BSH_CzcB-like"/>
</dbReference>
<gene>
    <name evidence="10" type="ORF">C7B82_29870</name>
</gene>
<keyword evidence="3" id="KW-0812">Transmembrane</keyword>
<dbReference type="Gene3D" id="2.40.30.170">
    <property type="match status" value="1"/>
</dbReference>
<evidence type="ECO:0000256" key="5">
    <source>
        <dbReference type="ARBA" id="ARBA00023136"/>
    </source>
</evidence>
<keyword evidence="11" id="KW-1185">Reference proteome</keyword>
<dbReference type="AlphaFoldDB" id="A0A2T1DTI6"/>
<evidence type="ECO:0000313" key="11">
    <source>
        <dbReference type="Proteomes" id="UP000239576"/>
    </source>
</evidence>
<sequence length="530" mass="57782">MVLPFRPTSHLLPLSVSIRSTPKGHLNSVNQQSHSLPFSLNDLQPVVNQNRLSPDKPFLETLDSSIGARIYGGTANAPNSVSENTSVETQHPPAVPSAVHSTVATTPPVNWSSTLQTVLDQPPSSLPQRFILGGVVFCLAFGAWAWLGQMNEVGHARGKLVPQGEAYKINPLIEGKVTQLAVNEGQNVKAGQLLVALDGQIAANDVERLEQVLAGYRVEVSQKQTLLEKIRLEAKTRAAIAAANIQAQEVSIAQANANAKTASELVTQYQQDIVEYQERLQRFGPMVTAGAISREQLFEVEQSLRDRQSTTIKSRGDLQQNLAEAERLQAGLTQKHAEGRKDQLASQQQGHELEAQITDLNTKIADTQTSLSSAQSRLKQYSFYAPVDGIVSSLNIKRTGEVVQIGQTIAEIGPQHAPLVLQASLPNQEAGFVKPGMSVQVKVDAYPYQDYGIISGRVVSTSPDSKSDKNLGEVYRIEVALDRDYVSTPQQMIKFKPGQTATAEIVIRDRHIIDILLDPIRKLQKGGINL</sequence>
<feature type="region of interest" description="Disordered" evidence="7">
    <location>
        <begin position="77"/>
        <end position="100"/>
    </location>
</feature>
<dbReference type="OrthoDB" id="9775513at2"/>